<keyword evidence="4 10" id="KW-1134">Transmembrane beta strand</keyword>
<keyword evidence="12" id="KW-0732">Signal</keyword>
<dbReference type="Gene3D" id="2.40.170.20">
    <property type="entry name" value="TonB-dependent receptor, beta-barrel domain"/>
    <property type="match status" value="1"/>
</dbReference>
<evidence type="ECO:0000256" key="6">
    <source>
        <dbReference type="ARBA" id="ARBA00023077"/>
    </source>
</evidence>
<comment type="caution">
    <text evidence="15">The sequence shown here is derived from an EMBL/GenBank/DDBJ whole genome shotgun (WGS) entry which is preliminary data.</text>
</comment>
<evidence type="ECO:0000256" key="8">
    <source>
        <dbReference type="ARBA" id="ARBA00023170"/>
    </source>
</evidence>
<dbReference type="InterPro" id="IPR012910">
    <property type="entry name" value="Plug_dom"/>
</dbReference>
<protein>
    <submittedName>
        <fullName evidence="15">TonB-dependent receptor</fullName>
    </submittedName>
</protein>
<dbReference type="Gene3D" id="2.170.130.10">
    <property type="entry name" value="TonB-dependent receptor, plug domain"/>
    <property type="match status" value="1"/>
</dbReference>
<dbReference type="Pfam" id="PF00593">
    <property type="entry name" value="TonB_dep_Rec_b-barrel"/>
    <property type="match status" value="1"/>
</dbReference>
<keyword evidence="5 10" id="KW-0812">Transmembrane</keyword>
<dbReference type="CDD" id="cd01347">
    <property type="entry name" value="ligand_gated_channel"/>
    <property type="match status" value="1"/>
</dbReference>
<dbReference type="InterPro" id="IPR039426">
    <property type="entry name" value="TonB-dep_rcpt-like"/>
</dbReference>
<gene>
    <name evidence="15" type="ORF">ACFOW7_20185</name>
</gene>
<evidence type="ECO:0000259" key="14">
    <source>
        <dbReference type="Pfam" id="PF07715"/>
    </source>
</evidence>
<evidence type="ECO:0000256" key="2">
    <source>
        <dbReference type="ARBA" id="ARBA00009810"/>
    </source>
</evidence>
<dbReference type="InterPro" id="IPR037066">
    <property type="entry name" value="Plug_dom_sf"/>
</dbReference>
<evidence type="ECO:0000256" key="10">
    <source>
        <dbReference type="PROSITE-ProRule" id="PRU01360"/>
    </source>
</evidence>
<organism evidence="15 16">
    <name type="scientific">Chitinimonas lacunae</name>
    <dbReference type="NCBI Taxonomy" id="1963018"/>
    <lineage>
        <taxon>Bacteria</taxon>
        <taxon>Pseudomonadati</taxon>
        <taxon>Pseudomonadota</taxon>
        <taxon>Betaproteobacteria</taxon>
        <taxon>Neisseriales</taxon>
        <taxon>Chitinibacteraceae</taxon>
        <taxon>Chitinimonas</taxon>
    </lineage>
</organism>
<evidence type="ECO:0000313" key="16">
    <source>
        <dbReference type="Proteomes" id="UP001595791"/>
    </source>
</evidence>
<dbReference type="PANTHER" id="PTHR47234:SF1">
    <property type="entry name" value="TONB-DEPENDENT RECEPTOR"/>
    <property type="match status" value="1"/>
</dbReference>
<evidence type="ECO:0000313" key="15">
    <source>
        <dbReference type="EMBL" id="MFC4161657.1"/>
    </source>
</evidence>
<accession>A0ABV8MTL5</accession>
<keyword evidence="7 10" id="KW-0472">Membrane</keyword>
<proteinExistence type="inferred from homology"/>
<keyword evidence="16" id="KW-1185">Reference proteome</keyword>
<keyword evidence="6 11" id="KW-0798">TonB box</keyword>
<evidence type="ECO:0000259" key="13">
    <source>
        <dbReference type="Pfam" id="PF00593"/>
    </source>
</evidence>
<dbReference type="Pfam" id="PF07715">
    <property type="entry name" value="Plug"/>
    <property type="match status" value="1"/>
</dbReference>
<dbReference type="Proteomes" id="UP001595791">
    <property type="component" value="Unassembled WGS sequence"/>
</dbReference>
<feature type="domain" description="TonB-dependent receptor plug" evidence="14">
    <location>
        <begin position="61"/>
        <end position="178"/>
    </location>
</feature>
<feature type="signal peptide" evidence="12">
    <location>
        <begin position="1"/>
        <end position="25"/>
    </location>
</feature>
<dbReference type="EMBL" id="JBHSBU010000001">
    <property type="protein sequence ID" value="MFC4161657.1"/>
    <property type="molecule type" value="Genomic_DNA"/>
</dbReference>
<keyword evidence="8 15" id="KW-0675">Receptor</keyword>
<feature type="chain" id="PRO_5046673825" evidence="12">
    <location>
        <begin position="26"/>
        <end position="912"/>
    </location>
</feature>
<evidence type="ECO:0000256" key="3">
    <source>
        <dbReference type="ARBA" id="ARBA00022448"/>
    </source>
</evidence>
<dbReference type="PROSITE" id="PS52016">
    <property type="entry name" value="TONB_DEPENDENT_REC_3"/>
    <property type="match status" value="1"/>
</dbReference>
<dbReference type="InterPro" id="IPR000531">
    <property type="entry name" value="Beta-barrel_TonB"/>
</dbReference>
<evidence type="ECO:0000256" key="5">
    <source>
        <dbReference type="ARBA" id="ARBA00022692"/>
    </source>
</evidence>
<dbReference type="PANTHER" id="PTHR47234">
    <property type="match status" value="1"/>
</dbReference>
<keyword evidence="3 10" id="KW-0813">Transport</keyword>
<feature type="domain" description="TonB-dependent receptor-like beta-barrel" evidence="13">
    <location>
        <begin position="361"/>
        <end position="875"/>
    </location>
</feature>
<reference evidence="16" key="1">
    <citation type="journal article" date="2019" name="Int. J. Syst. Evol. Microbiol.">
        <title>The Global Catalogue of Microorganisms (GCM) 10K type strain sequencing project: providing services to taxonomists for standard genome sequencing and annotation.</title>
        <authorList>
            <consortium name="The Broad Institute Genomics Platform"/>
            <consortium name="The Broad Institute Genome Sequencing Center for Infectious Disease"/>
            <person name="Wu L."/>
            <person name="Ma J."/>
        </authorList>
    </citation>
    <scope>NUCLEOTIDE SEQUENCE [LARGE SCALE GENOMIC DNA]</scope>
    <source>
        <strain evidence="16">LMG 29894</strain>
    </source>
</reference>
<sequence>MKHNPTLIATQVALALSTFSYSALAAEESTDAIKPQASEQSKASKAEQVVVTGSRIVRVAKEGPTSVTVLTAKEIEQQGYKSVFDALNNLPQNTGFVQGDDFGNTFTPAANSISLRGLGPNHTLVLLNGHRMADYPIAYQGSVNFVNLADIPAGLIERVEVLNGGASAIYGSDAIAGVVNIILKKHIEGINISARTGRLQHGGGEDTRLSLSGGATFDQLSLVYALDLNRRAMLWSKDRDFMADDTLGGARPRAILSRTDLGRNVYEDLSGICGRFSNNFYGSVSTVHDPKGGSFCGSGKGSSSYWTLQTKKEGLSGFVGLNYSLDANHLLFAEFQAGRNTTENNTRGPSWTAAAASGKSYFLNQNTGNFEQWTKRFAPEEIGGASHWNRRWEDTSANLALGARGNLGETSWTYEAVYSASGYDSRHRAPLFYNGIDEYFLGPQLGKTASGVSIYAPDPNRFYTPVTPEAFSQLFGHARSHNKSWNQTFSLSATGELLELSGGPLKLATVAEWGRQGYITAADPRLAQGVFYNNSRATYVSGARTRYALGAELNAPLTKQITATLAGRYDHYAFAGNDVGKFTYNGGLEYRPSNSLLVRSNYATSFRAPDMNYIFANQTNGYYASTTDYYRCYLAGQPLSNCQFANQSPGANYVQTQNKDLKPENGKSWGLGLVWAPNNQFDLSLDYWKVRIKDEVTNLDADHLLQTEAHCRSGKLEASSAQCLDAFNRIVRNPADAPLRPNAIANIFINPINAADEETSGFDLNTGYRWRTQDWGRFGGQIRYSRVLTHRYRQFAHDEPVDLHHSMNNSDWPDRVTATFDWSREAWRSSLTFNRYGRIPNGDGSAYLSPTWLTNASVGHQINKRASVSLTINNLFDTVKYDGRGGWPFYPVGNYTPYGRQIWLSASYQFGG</sequence>
<evidence type="ECO:0000256" key="7">
    <source>
        <dbReference type="ARBA" id="ARBA00023136"/>
    </source>
</evidence>
<dbReference type="SUPFAM" id="SSF56935">
    <property type="entry name" value="Porins"/>
    <property type="match status" value="1"/>
</dbReference>
<evidence type="ECO:0000256" key="1">
    <source>
        <dbReference type="ARBA" id="ARBA00004571"/>
    </source>
</evidence>
<comment type="subcellular location">
    <subcellularLocation>
        <location evidence="1 10">Cell outer membrane</location>
        <topology evidence="1 10">Multi-pass membrane protein</topology>
    </subcellularLocation>
</comment>
<comment type="similarity">
    <text evidence="2 10 11">Belongs to the TonB-dependent receptor family.</text>
</comment>
<evidence type="ECO:0000256" key="4">
    <source>
        <dbReference type="ARBA" id="ARBA00022452"/>
    </source>
</evidence>
<evidence type="ECO:0000256" key="11">
    <source>
        <dbReference type="RuleBase" id="RU003357"/>
    </source>
</evidence>
<evidence type="ECO:0000256" key="9">
    <source>
        <dbReference type="ARBA" id="ARBA00023237"/>
    </source>
</evidence>
<name>A0ABV8MTL5_9NEIS</name>
<dbReference type="InterPro" id="IPR036942">
    <property type="entry name" value="Beta-barrel_TonB_sf"/>
</dbReference>
<dbReference type="RefSeq" id="WP_378167845.1">
    <property type="nucleotide sequence ID" value="NZ_JBHSBU010000001.1"/>
</dbReference>
<keyword evidence="9 10" id="KW-0998">Cell outer membrane</keyword>
<evidence type="ECO:0000256" key="12">
    <source>
        <dbReference type="SAM" id="SignalP"/>
    </source>
</evidence>